<evidence type="ECO:0000313" key="3">
    <source>
        <dbReference type="Proteomes" id="UP000887540"/>
    </source>
</evidence>
<keyword evidence="3" id="KW-1185">Reference proteome</keyword>
<dbReference type="SUPFAM" id="SSF50729">
    <property type="entry name" value="PH domain-like"/>
    <property type="match status" value="1"/>
</dbReference>
<dbReference type="WBParaSite" id="ACRNAN_scaffold1348.g16780.t1">
    <property type="protein sequence ID" value="ACRNAN_scaffold1348.g16780.t1"/>
    <property type="gene ID" value="ACRNAN_scaffold1348.g16780"/>
</dbReference>
<reference evidence="4" key="1">
    <citation type="submission" date="2022-11" db="UniProtKB">
        <authorList>
            <consortium name="WormBaseParasite"/>
        </authorList>
    </citation>
    <scope>IDENTIFICATION</scope>
</reference>
<feature type="domain" description="PH" evidence="2">
    <location>
        <begin position="1"/>
        <end position="93"/>
    </location>
</feature>
<dbReference type="InterPro" id="IPR001849">
    <property type="entry name" value="PH_domain"/>
</dbReference>
<dbReference type="InterPro" id="IPR011993">
    <property type="entry name" value="PH-like_dom_sf"/>
</dbReference>
<evidence type="ECO:0000256" key="1">
    <source>
        <dbReference type="SAM" id="MobiDB-lite"/>
    </source>
</evidence>
<evidence type="ECO:0000313" key="4">
    <source>
        <dbReference type="WBParaSite" id="ACRNAN_scaffold1348.g16780.t1"/>
    </source>
</evidence>
<dbReference type="Proteomes" id="UP000887540">
    <property type="component" value="Unplaced"/>
</dbReference>
<name>A0A914CQX8_9BILA</name>
<dbReference type="Gene3D" id="2.30.29.30">
    <property type="entry name" value="Pleckstrin-homology domain (PH domain)/Phosphotyrosine-binding domain (PTB)"/>
    <property type="match status" value="1"/>
</dbReference>
<dbReference type="PROSITE" id="PS50003">
    <property type="entry name" value="PH_DOMAIN"/>
    <property type="match status" value="1"/>
</dbReference>
<feature type="region of interest" description="Disordered" evidence="1">
    <location>
        <begin position="1"/>
        <end position="20"/>
    </location>
</feature>
<dbReference type="PANTHER" id="PTHR13217:SF6">
    <property type="entry name" value="PLECKSTRIN HOMOLOGY DOMAIN-CONTAINING FAMILY G MEMBER 7"/>
    <property type="match status" value="1"/>
</dbReference>
<proteinExistence type="predicted"/>
<sequence>MHPRPPMKINRDKNPNPSNKQDFYVVHKQPVPLDSCVFCDADSEDSRANVSLKNAFVVIHLTRYYQVISVLSLQTKNRQEKEVWIEKFQESIENYESIQLKDMLRCTPLFSSLSLRRCSSSRYMSSSSSRQRSLH</sequence>
<dbReference type="PANTHER" id="PTHR13217">
    <property type="entry name" value="PLECKSTRIN HOMOLOGY DOMAIN-CONTAINING FAMILY G MEMBER 7"/>
    <property type="match status" value="1"/>
</dbReference>
<protein>
    <submittedName>
        <fullName evidence="4">PH domain-containing protein</fullName>
    </submittedName>
</protein>
<organism evidence="3 4">
    <name type="scientific">Acrobeloides nanus</name>
    <dbReference type="NCBI Taxonomy" id="290746"/>
    <lineage>
        <taxon>Eukaryota</taxon>
        <taxon>Metazoa</taxon>
        <taxon>Ecdysozoa</taxon>
        <taxon>Nematoda</taxon>
        <taxon>Chromadorea</taxon>
        <taxon>Rhabditida</taxon>
        <taxon>Tylenchina</taxon>
        <taxon>Cephalobomorpha</taxon>
        <taxon>Cephaloboidea</taxon>
        <taxon>Cephalobidae</taxon>
        <taxon>Acrobeloides</taxon>
    </lineage>
</organism>
<accession>A0A914CQX8</accession>
<evidence type="ECO:0000259" key="2">
    <source>
        <dbReference type="PROSITE" id="PS50003"/>
    </source>
</evidence>
<dbReference type="AlphaFoldDB" id="A0A914CQX8"/>
<dbReference type="InterPro" id="IPR040181">
    <property type="entry name" value="PKHG5/7"/>
</dbReference>
<dbReference type="GO" id="GO:0007266">
    <property type="term" value="P:Rho protein signal transduction"/>
    <property type="evidence" value="ECO:0007669"/>
    <property type="project" value="TreeGrafter"/>
</dbReference>